<dbReference type="AlphaFoldDB" id="Q84SS6"/>
<feature type="domain" description="DUF834" evidence="2">
    <location>
        <begin position="116"/>
        <end position="166"/>
    </location>
</feature>
<gene>
    <name evidence="3" type="primary">OSJNBb0047D08.12</name>
</gene>
<reference evidence="4" key="1">
    <citation type="journal article" date="2005" name="Nature">
        <title>The map-based sequence of the rice genome.</title>
        <authorList>
            <consortium name="International rice genome sequencing project (IRGSP)"/>
            <person name="Matsumoto T."/>
            <person name="Wu J."/>
            <person name="Kanamori H."/>
            <person name="Katayose Y."/>
            <person name="Fujisawa M."/>
            <person name="Namiki N."/>
            <person name="Mizuno H."/>
            <person name="Yamamoto K."/>
            <person name="Antonio B.A."/>
            <person name="Baba T."/>
            <person name="Sakata K."/>
            <person name="Nagamura Y."/>
            <person name="Aoki H."/>
            <person name="Arikawa K."/>
            <person name="Arita K."/>
            <person name="Bito T."/>
            <person name="Chiden Y."/>
            <person name="Fujitsuka N."/>
            <person name="Fukunaka R."/>
            <person name="Hamada M."/>
            <person name="Harada C."/>
            <person name="Hayashi A."/>
            <person name="Hijishita S."/>
            <person name="Honda M."/>
            <person name="Hosokawa S."/>
            <person name="Ichikawa Y."/>
            <person name="Idonuma A."/>
            <person name="Iijima M."/>
            <person name="Ikeda M."/>
            <person name="Ikeno M."/>
            <person name="Ito K."/>
            <person name="Ito S."/>
            <person name="Ito T."/>
            <person name="Ito Y."/>
            <person name="Ito Y."/>
            <person name="Iwabuchi A."/>
            <person name="Kamiya K."/>
            <person name="Karasawa W."/>
            <person name="Kurita K."/>
            <person name="Katagiri S."/>
            <person name="Kikuta A."/>
            <person name="Kobayashi H."/>
            <person name="Kobayashi N."/>
            <person name="Machita K."/>
            <person name="Maehara T."/>
            <person name="Masukawa M."/>
            <person name="Mizubayashi T."/>
            <person name="Mukai Y."/>
            <person name="Nagasaki H."/>
            <person name="Nagata Y."/>
            <person name="Naito S."/>
            <person name="Nakashima M."/>
            <person name="Nakama Y."/>
            <person name="Nakamichi Y."/>
            <person name="Nakamura M."/>
            <person name="Meguro A."/>
            <person name="Negishi M."/>
            <person name="Ohta I."/>
            <person name="Ohta T."/>
            <person name="Okamoto M."/>
            <person name="Ono N."/>
            <person name="Saji S."/>
            <person name="Sakaguchi M."/>
            <person name="Sakai K."/>
            <person name="Shibata M."/>
            <person name="Shimokawa T."/>
            <person name="Song J."/>
            <person name="Takazaki Y."/>
            <person name="Terasawa K."/>
            <person name="Tsugane M."/>
            <person name="Tsuji K."/>
            <person name="Ueda S."/>
            <person name="Waki K."/>
            <person name="Yamagata H."/>
            <person name="Yamamoto M."/>
            <person name="Yamamoto S."/>
            <person name="Yamane H."/>
            <person name="Yoshiki S."/>
            <person name="Yoshihara R."/>
            <person name="Yukawa K."/>
            <person name="Zhong H."/>
            <person name="Yano M."/>
            <person name="Yuan Q."/>
            <person name="Ouyang S."/>
            <person name="Liu J."/>
            <person name="Jones K.M."/>
            <person name="Gansberger K."/>
            <person name="Moffat K."/>
            <person name="Hill J."/>
            <person name="Bera J."/>
            <person name="Fadrosh D."/>
            <person name="Jin S."/>
            <person name="Johri S."/>
            <person name="Kim M."/>
            <person name="Overton L."/>
            <person name="Reardon M."/>
            <person name="Tsitrin T."/>
            <person name="Vuong H."/>
            <person name="Weaver B."/>
            <person name="Ciecko A."/>
            <person name="Tallon L."/>
            <person name="Jackson J."/>
            <person name="Pai G."/>
            <person name="Aken S.V."/>
            <person name="Utterback T."/>
            <person name="Reidmuller S."/>
            <person name="Feldblyum T."/>
            <person name="Hsiao J."/>
            <person name="Zismann V."/>
            <person name="Iobst S."/>
            <person name="de Vazeille A.R."/>
            <person name="Buell C.R."/>
            <person name="Ying K."/>
            <person name="Li Y."/>
            <person name="Lu T."/>
            <person name="Huang Y."/>
            <person name="Zhao Q."/>
            <person name="Feng Q."/>
            <person name="Zhang L."/>
            <person name="Zhu J."/>
            <person name="Weng Q."/>
            <person name="Mu J."/>
            <person name="Lu Y."/>
            <person name="Fan D."/>
            <person name="Liu Y."/>
            <person name="Guan J."/>
            <person name="Zhang Y."/>
            <person name="Yu S."/>
            <person name="Liu X."/>
            <person name="Zhang Y."/>
            <person name="Hong G."/>
            <person name="Han B."/>
            <person name="Choisne N."/>
            <person name="Demange N."/>
            <person name="Orjeda G."/>
            <person name="Samain S."/>
            <person name="Cattolico L."/>
            <person name="Pelletier E."/>
            <person name="Couloux A."/>
            <person name="Segurens B."/>
            <person name="Wincker P."/>
            <person name="D'Hont A."/>
            <person name="Scarpelli C."/>
            <person name="Weissenbach J."/>
            <person name="Salanoubat M."/>
            <person name="Quetier F."/>
            <person name="Yu Y."/>
            <person name="Kim H.R."/>
            <person name="Rambo T."/>
            <person name="Currie J."/>
            <person name="Collura K."/>
            <person name="Luo M."/>
            <person name="Yang T."/>
            <person name="Ammiraju J.S.S."/>
            <person name="Engler F."/>
            <person name="Soderlund C."/>
            <person name="Wing R.A."/>
            <person name="Palmer L.E."/>
            <person name="de la Bastide M."/>
            <person name="Spiegel L."/>
            <person name="Nascimento L."/>
            <person name="Zutavern T."/>
            <person name="O'Shaughnessy A."/>
            <person name="Dike S."/>
            <person name="Dedhia N."/>
            <person name="Preston R."/>
            <person name="Balija V."/>
            <person name="McCombie W.R."/>
            <person name="Chow T."/>
            <person name="Chen H."/>
            <person name="Chung M."/>
            <person name="Chen C."/>
            <person name="Shaw J."/>
            <person name="Wu H."/>
            <person name="Hsiao K."/>
            <person name="Chao Y."/>
            <person name="Chu M."/>
            <person name="Cheng C."/>
            <person name="Hour A."/>
            <person name="Lee P."/>
            <person name="Lin S."/>
            <person name="Lin Y."/>
            <person name="Liou J."/>
            <person name="Liu S."/>
            <person name="Hsing Y."/>
            <person name="Raghuvanshi S."/>
            <person name="Mohanty A."/>
            <person name="Bharti A.K."/>
            <person name="Gaur A."/>
            <person name="Gupta V."/>
            <person name="Kumar D."/>
            <person name="Ravi V."/>
            <person name="Vij S."/>
            <person name="Kapur A."/>
            <person name="Khurana P."/>
            <person name="Khurana P."/>
            <person name="Khurana J.P."/>
            <person name="Tyagi A.K."/>
            <person name="Gaikwad K."/>
            <person name="Singh A."/>
            <person name="Dalal V."/>
            <person name="Srivastava S."/>
            <person name="Dixit A."/>
            <person name="Pal A.K."/>
            <person name="Ghazi I.A."/>
            <person name="Yadav M."/>
            <person name="Pandit A."/>
            <person name="Bhargava A."/>
            <person name="Sureshbabu K."/>
            <person name="Batra K."/>
            <person name="Sharma T.R."/>
            <person name="Mohapatra T."/>
            <person name="Singh N.K."/>
            <person name="Messing J."/>
            <person name="Nelson A.B."/>
            <person name="Fuks G."/>
            <person name="Kavchok S."/>
            <person name="Keizer G."/>
            <person name="Linton E."/>
            <person name="Llaca V."/>
            <person name="Song R."/>
            <person name="Tanyolac B."/>
            <person name="Young S."/>
            <person name="Ho-Il K."/>
            <person name="Hahn J.H."/>
            <person name="Sangsakoo G."/>
            <person name="Vanavichit A."/>
            <person name="de Mattos Luiz.A.T."/>
            <person name="Zimmer P.D."/>
            <person name="Malone G."/>
            <person name="Dellagostin O."/>
            <person name="de Oliveira A.C."/>
            <person name="Bevan M."/>
            <person name="Bancroft I."/>
            <person name="Minx P."/>
            <person name="Cordum H."/>
            <person name="Wilson R."/>
            <person name="Cheng Z."/>
            <person name="Jin W."/>
            <person name="Jiang J."/>
            <person name="Leong S.A."/>
            <person name="Iwama H."/>
            <person name="Gojobori T."/>
            <person name="Itoh T."/>
            <person name="Niimura Y."/>
            <person name="Fujii Y."/>
            <person name="Habara T."/>
            <person name="Sakai H."/>
            <person name="Sato Y."/>
            <person name="Wilson G."/>
            <person name="Kumar K."/>
            <person name="McCouch S."/>
            <person name="Juretic N."/>
            <person name="Hoen D."/>
            <person name="Wright S."/>
            <person name="Bruskiewich R."/>
            <person name="Bureau T."/>
            <person name="Miyao A."/>
            <person name="Hirochika H."/>
            <person name="Nishikawa T."/>
            <person name="Kadowaki K."/>
            <person name="Sugiura M."/>
            <person name="Burr B."/>
            <person name="Sasaki T."/>
        </authorList>
    </citation>
    <scope>NUCLEOTIDE SEQUENCE [LARGE SCALE GENOMIC DNA]</scope>
    <source>
        <strain evidence="4">cv. Nipponbare</strain>
    </source>
</reference>
<organism evidence="3 4">
    <name type="scientific">Oryza sativa subsp. japonica</name>
    <name type="common">Rice</name>
    <dbReference type="NCBI Taxonomy" id="39947"/>
    <lineage>
        <taxon>Eukaryota</taxon>
        <taxon>Viridiplantae</taxon>
        <taxon>Streptophyta</taxon>
        <taxon>Embryophyta</taxon>
        <taxon>Tracheophyta</taxon>
        <taxon>Spermatophyta</taxon>
        <taxon>Magnoliopsida</taxon>
        <taxon>Liliopsida</taxon>
        <taxon>Poales</taxon>
        <taxon>Poaceae</taxon>
        <taxon>BOP clade</taxon>
        <taxon>Oryzoideae</taxon>
        <taxon>Oryzeae</taxon>
        <taxon>Oryzinae</taxon>
        <taxon>Oryza</taxon>
        <taxon>Oryza sativa</taxon>
    </lineage>
</organism>
<dbReference type="EMBL" id="AC137925">
    <property type="protein sequence ID" value="AAO73242.1"/>
    <property type="molecule type" value="Genomic_DNA"/>
</dbReference>
<dbReference type="InterPro" id="IPR008552">
    <property type="entry name" value="DUF834"/>
</dbReference>
<reference evidence="4" key="2">
    <citation type="journal article" date="2008" name="Nucleic Acids Res.">
        <title>The rice annotation project database (RAP-DB): 2008 update.</title>
        <authorList>
            <consortium name="The rice annotation project (RAP)"/>
        </authorList>
    </citation>
    <scope>GENOME REANNOTATION</scope>
    <source>
        <strain evidence="4">cv. Nipponbare</strain>
    </source>
</reference>
<protein>
    <recommendedName>
        <fullName evidence="2">DUF834 domain-containing protein</fullName>
    </recommendedName>
</protein>
<dbReference type="Proteomes" id="UP000000763">
    <property type="component" value="Chromosome 3"/>
</dbReference>
<dbReference type="Pfam" id="PF05754">
    <property type="entry name" value="DUF834"/>
    <property type="match status" value="1"/>
</dbReference>
<sequence length="187" mass="20410">MATRRWRQRWHRNTSSLAGNGKTARRNSTTEAGSDAAAARQLAHTKAAAKRGTATATEDGRRRASKGGEVLSTAATIFRQRTEATEGWTGFTSQLRRRGRLRRSLAMTEGAARPCRRSKRDGELRVDCNDGLPGVFDAREPAAGLALDLAEPREVAAQEGDGRGDGEMRLDQRPPAAKLGFTLARYF</sequence>
<evidence type="ECO:0000313" key="4">
    <source>
        <dbReference type="Proteomes" id="UP000000763"/>
    </source>
</evidence>
<proteinExistence type="predicted"/>
<feature type="compositionally biased region" description="Low complexity" evidence="1">
    <location>
        <begin position="44"/>
        <end position="57"/>
    </location>
</feature>
<evidence type="ECO:0000313" key="3">
    <source>
        <dbReference type="EMBL" id="AAO73242.1"/>
    </source>
</evidence>
<feature type="region of interest" description="Disordered" evidence="1">
    <location>
        <begin position="153"/>
        <end position="174"/>
    </location>
</feature>
<evidence type="ECO:0000259" key="2">
    <source>
        <dbReference type="Pfam" id="PF05754"/>
    </source>
</evidence>
<evidence type="ECO:0000256" key="1">
    <source>
        <dbReference type="SAM" id="MobiDB-lite"/>
    </source>
</evidence>
<accession>Q84SS6</accession>
<feature type="compositionally biased region" description="Basic and acidic residues" evidence="1">
    <location>
        <begin position="153"/>
        <end position="172"/>
    </location>
</feature>
<feature type="region of interest" description="Disordered" evidence="1">
    <location>
        <begin position="1"/>
        <end position="68"/>
    </location>
</feature>
<feature type="compositionally biased region" description="Basic residues" evidence="1">
    <location>
        <begin position="1"/>
        <end position="12"/>
    </location>
</feature>
<name>Q84SS6_ORYSJ</name>